<dbReference type="Proteomes" id="UP000052257">
    <property type="component" value="Unassembled WGS sequence"/>
</dbReference>
<accession>A0A9W5ALT8</accession>
<proteinExistence type="predicted"/>
<sequence>MKILSLASMLSIQSPNLSDKFKDDDILVISPLKDTLLNAEFIKCEIGSVSYALALICQNLLNDEFFDELDVGYLSGESNIGEEELPDICEFIKDTKFCIVSDEIFAKNPSQIKEMLNLLSTKFGFGLLNLNGEKIALSGKLYELDELDSFDGAVVFTHSKSDEFRGGKFFAMASKLRDGSEVILTTKQKEIKTKFNLDKSMQGTIAMLGSSGLEYGFETISYTNLKKI</sequence>
<name>A0A9W5ALT8_CAMHY</name>
<dbReference type="AlphaFoldDB" id="A0A9W5ALT8"/>
<reference evidence="1 2" key="1">
    <citation type="submission" date="2015-11" db="EMBL/GenBank/DDBJ databases">
        <authorList>
            <consortium name="Pathogen Informatics"/>
        </authorList>
    </citation>
    <scope>NUCLEOTIDE SEQUENCE [LARGE SCALE GENOMIC DNA]</scope>
    <source>
        <strain evidence="1 2">006A-0191</strain>
    </source>
</reference>
<organism evidence="1 2">
    <name type="scientific">Campylobacter hyointestinalis subsp. hyointestinalis</name>
    <dbReference type="NCBI Taxonomy" id="91352"/>
    <lineage>
        <taxon>Bacteria</taxon>
        <taxon>Pseudomonadati</taxon>
        <taxon>Campylobacterota</taxon>
        <taxon>Epsilonproteobacteria</taxon>
        <taxon>Campylobacterales</taxon>
        <taxon>Campylobacteraceae</taxon>
        <taxon>Campylobacter</taxon>
    </lineage>
</organism>
<evidence type="ECO:0000313" key="2">
    <source>
        <dbReference type="Proteomes" id="UP000052257"/>
    </source>
</evidence>
<evidence type="ECO:0000313" key="1">
    <source>
        <dbReference type="EMBL" id="CUU71142.1"/>
    </source>
</evidence>
<protein>
    <submittedName>
        <fullName evidence="1">Uncharacterized protein</fullName>
    </submittedName>
</protein>
<comment type="caution">
    <text evidence="1">The sequence shown here is derived from an EMBL/GenBank/DDBJ whole genome shotgun (WGS) entry which is preliminary data.</text>
</comment>
<dbReference type="EMBL" id="FAUW01000001">
    <property type="protein sequence ID" value="CUU71142.1"/>
    <property type="molecule type" value="Genomic_DNA"/>
</dbReference>
<dbReference type="RefSeq" id="WP_059430858.1">
    <property type="nucleotide sequence ID" value="NZ_FAUW01000001.1"/>
</dbReference>
<gene>
    <name evidence="1" type="ORF">ERS739220_00307</name>
</gene>